<organism evidence="4 5">
    <name type="scientific">Genlisea aurea</name>
    <dbReference type="NCBI Taxonomy" id="192259"/>
    <lineage>
        <taxon>Eukaryota</taxon>
        <taxon>Viridiplantae</taxon>
        <taxon>Streptophyta</taxon>
        <taxon>Embryophyta</taxon>
        <taxon>Tracheophyta</taxon>
        <taxon>Spermatophyta</taxon>
        <taxon>Magnoliopsida</taxon>
        <taxon>eudicotyledons</taxon>
        <taxon>Gunneridae</taxon>
        <taxon>Pentapetalae</taxon>
        <taxon>asterids</taxon>
        <taxon>lamiids</taxon>
        <taxon>Lamiales</taxon>
        <taxon>Lentibulariaceae</taxon>
        <taxon>Genlisea</taxon>
    </lineage>
</organism>
<dbReference type="Proteomes" id="UP000015453">
    <property type="component" value="Unassembled WGS sequence"/>
</dbReference>
<name>S8D6X4_9LAMI</name>
<evidence type="ECO:0000259" key="3">
    <source>
        <dbReference type="Pfam" id="PF00561"/>
    </source>
</evidence>
<dbReference type="InterPro" id="IPR029058">
    <property type="entry name" value="AB_hydrolase_fold"/>
</dbReference>
<comment type="caution">
    <text evidence="4">The sequence shown here is derived from an EMBL/GenBank/DDBJ whole genome shotgun (WGS) entry which is preliminary data.</text>
</comment>
<feature type="region of interest" description="Disordered" evidence="1">
    <location>
        <begin position="1"/>
        <end position="26"/>
    </location>
</feature>
<dbReference type="Gene3D" id="3.40.50.1820">
    <property type="entry name" value="alpha/beta hydrolase"/>
    <property type="match status" value="1"/>
</dbReference>
<evidence type="ECO:0000313" key="4">
    <source>
        <dbReference type="EMBL" id="EPS58383.1"/>
    </source>
</evidence>
<proteinExistence type="predicted"/>
<keyword evidence="5" id="KW-1185">Reference proteome</keyword>
<dbReference type="SUPFAM" id="SSF53474">
    <property type="entry name" value="alpha/beta-Hydrolases"/>
    <property type="match status" value="1"/>
</dbReference>
<feature type="transmembrane region" description="Helical" evidence="2">
    <location>
        <begin position="32"/>
        <end position="49"/>
    </location>
</feature>
<keyword evidence="2" id="KW-0812">Transmembrane</keyword>
<protein>
    <recommendedName>
        <fullName evidence="3">AB hydrolase-1 domain-containing protein</fullName>
    </recommendedName>
</protein>
<dbReference type="InterPro" id="IPR000073">
    <property type="entry name" value="AB_hydrolase_1"/>
</dbReference>
<dbReference type="FunFam" id="3.40.50.1820:FF:000270">
    <property type="entry name" value="Alpha/beta-Hydrolases superfamily protein"/>
    <property type="match status" value="1"/>
</dbReference>
<dbReference type="OrthoDB" id="294702at2759"/>
<gene>
    <name evidence="4" type="ORF">M569_16430</name>
</gene>
<evidence type="ECO:0000313" key="5">
    <source>
        <dbReference type="Proteomes" id="UP000015453"/>
    </source>
</evidence>
<dbReference type="PANTHER" id="PTHR45763">
    <property type="entry name" value="HYDROLASE, ALPHA/BETA FOLD FAMILY PROTEIN, EXPRESSED-RELATED"/>
    <property type="match status" value="1"/>
</dbReference>
<dbReference type="PANTHER" id="PTHR45763:SF19">
    <property type="entry name" value="ALPHA_BETA-HYDROLASES SUPERFAMILY PROTEIN"/>
    <property type="match status" value="1"/>
</dbReference>
<reference evidence="4 5" key="1">
    <citation type="journal article" date="2013" name="BMC Genomics">
        <title>The miniature genome of a carnivorous plant Genlisea aurea contains a low number of genes and short non-coding sequences.</title>
        <authorList>
            <person name="Leushkin E.V."/>
            <person name="Sutormin R.A."/>
            <person name="Nabieva E.R."/>
            <person name="Penin A.A."/>
            <person name="Kondrashov A.S."/>
            <person name="Logacheva M.D."/>
        </authorList>
    </citation>
    <scope>NUCLEOTIDE SEQUENCE [LARGE SCALE GENOMIC DNA]</scope>
</reference>
<dbReference type="GO" id="GO:0016787">
    <property type="term" value="F:hydrolase activity"/>
    <property type="evidence" value="ECO:0007669"/>
    <property type="project" value="UniProtKB-ARBA"/>
</dbReference>
<sequence>MAAGTTRKISAASARNHTRKPRARTPSKFSGVMKKILLVAFVGFLAIIYQKIKPPSPKICGSADGPPVTAPRIQLKDGRHLAYKESGVPKDIAKHKIVFIHGTAGSRHHVSLLTAYLSPDIIESKGIYIVSLDRPGYGESDPHPGRTPKSLALDIEQLADQLGLGSKFYVIGFSMGGQAVWGVLKYIPHRLQGAALVAPVVNYWWPSFPSNVSKQAYGTQPLPDQWAVRVARYAPWLMYWWNSQKLFPGSRVLASDPVVFSDSDKQLLPRLFLTIKDNPANPGFPWQQGEFESLHRDMIVGFGRWEFDPMEIEDPFPEGEGSVHLWHGDADAIVPVSLQRYVASKLPWIRYHELAGDGHMFILGDGKSDSVIRALI</sequence>
<dbReference type="EMBL" id="AUSU01009271">
    <property type="protein sequence ID" value="EPS58383.1"/>
    <property type="molecule type" value="Genomic_DNA"/>
</dbReference>
<keyword evidence="2" id="KW-1133">Transmembrane helix</keyword>
<feature type="domain" description="AB hydrolase-1" evidence="3">
    <location>
        <begin position="97"/>
        <end position="363"/>
    </location>
</feature>
<evidence type="ECO:0000256" key="2">
    <source>
        <dbReference type="SAM" id="Phobius"/>
    </source>
</evidence>
<feature type="compositionally biased region" description="Basic residues" evidence="1">
    <location>
        <begin position="16"/>
        <end position="25"/>
    </location>
</feature>
<feature type="non-terminal residue" evidence="4">
    <location>
        <position position="376"/>
    </location>
</feature>
<keyword evidence="2" id="KW-0472">Membrane</keyword>
<dbReference type="AlphaFoldDB" id="S8D6X4"/>
<accession>S8D6X4</accession>
<dbReference type="Pfam" id="PF00561">
    <property type="entry name" value="Abhydrolase_1"/>
    <property type="match status" value="1"/>
</dbReference>
<evidence type="ECO:0000256" key="1">
    <source>
        <dbReference type="SAM" id="MobiDB-lite"/>
    </source>
</evidence>